<organism evidence="4 5">
    <name type="scientific">Liparis tanakae</name>
    <name type="common">Tanaka's snailfish</name>
    <dbReference type="NCBI Taxonomy" id="230148"/>
    <lineage>
        <taxon>Eukaryota</taxon>
        <taxon>Metazoa</taxon>
        <taxon>Chordata</taxon>
        <taxon>Craniata</taxon>
        <taxon>Vertebrata</taxon>
        <taxon>Euteleostomi</taxon>
        <taxon>Actinopterygii</taxon>
        <taxon>Neopterygii</taxon>
        <taxon>Teleostei</taxon>
        <taxon>Neoteleostei</taxon>
        <taxon>Acanthomorphata</taxon>
        <taxon>Eupercaria</taxon>
        <taxon>Perciformes</taxon>
        <taxon>Cottioidei</taxon>
        <taxon>Cottales</taxon>
        <taxon>Liparidae</taxon>
        <taxon>Liparis</taxon>
    </lineage>
</organism>
<evidence type="ECO:0000313" key="4">
    <source>
        <dbReference type="EMBL" id="TNN25872.1"/>
    </source>
</evidence>
<dbReference type="Gene3D" id="2.60.120.260">
    <property type="entry name" value="Galactose-binding domain-like"/>
    <property type="match status" value="1"/>
</dbReference>
<gene>
    <name evidence="4" type="primary">LAMA3_1</name>
    <name evidence="4" type="ORF">EYF80_063992</name>
</gene>
<dbReference type="GO" id="GO:0009888">
    <property type="term" value="P:tissue development"/>
    <property type="evidence" value="ECO:0007669"/>
    <property type="project" value="TreeGrafter"/>
</dbReference>
<evidence type="ECO:0000259" key="3">
    <source>
        <dbReference type="PROSITE" id="PS51117"/>
    </source>
</evidence>
<reference evidence="4 5" key="1">
    <citation type="submission" date="2019-03" db="EMBL/GenBank/DDBJ databases">
        <title>First draft genome of Liparis tanakae, snailfish: a comprehensive survey of snailfish specific genes.</title>
        <authorList>
            <person name="Kim W."/>
            <person name="Song I."/>
            <person name="Jeong J.-H."/>
            <person name="Kim D."/>
            <person name="Kim S."/>
            <person name="Ryu S."/>
            <person name="Song J.Y."/>
            <person name="Lee S.K."/>
        </authorList>
    </citation>
    <scope>NUCLEOTIDE SEQUENCE [LARGE SCALE GENOMIC DNA]</scope>
    <source>
        <tissue evidence="4">Muscle</tissue>
    </source>
</reference>
<dbReference type="PANTHER" id="PTHR10574:SF406">
    <property type="entry name" value="LAMININ SUBUNIT ALPHA 5"/>
    <property type="match status" value="1"/>
</dbReference>
<protein>
    <submittedName>
        <fullName evidence="4">Laminin subunit alpha-3</fullName>
    </submittedName>
</protein>
<dbReference type="AlphaFoldDB" id="A0A4Z2EC46"/>
<sequence>MDTSSLKSLDPWRSSRGDATSAKLMSGFHEKGNMSQRREARLIEQLFHVAYILLKFANSPRPDLWVLERSVDNGRTFTPWQYFARKIPRGCLFAVF</sequence>
<dbReference type="GO" id="GO:0005201">
    <property type="term" value="F:extracellular matrix structural constituent"/>
    <property type="evidence" value="ECO:0007669"/>
    <property type="project" value="TreeGrafter"/>
</dbReference>
<keyword evidence="2" id="KW-0424">Laminin EGF-like domain</keyword>
<comment type="caution">
    <text evidence="4">The sequence shown here is derived from an EMBL/GenBank/DDBJ whole genome shotgun (WGS) entry which is preliminary data.</text>
</comment>
<dbReference type="Pfam" id="PF00055">
    <property type="entry name" value="Laminin_N"/>
    <property type="match status" value="1"/>
</dbReference>
<dbReference type="GO" id="GO:0009887">
    <property type="term" value="P:animal organ morphogenesis"/>
    <property type="evidence" value="ECO:0007669"/>
    <property type="project" value="TreeGrafter"/>
</dbReference>
<dbReference type="EMBL" id="SRLO01011461">
    <property type="protein sequence ID" value="TNN25872.1"/>
    <property type="molecule type" value="Genomic_DNA"/>
</dbReference>
<proteinExistence type="predicted"/>
<dbReference type="OrthoDB" id="10011303at2759"/>
<accession>A0A4Z2EC46</accession>
<dbReference type="InterPro" id="IPR008211">
    <property type="entry name" value="Laminin_N"/>
</dbReference>
<dbReference type="PANTHER" id="PTHR10574">
    <property type="entry name" value="NETRIN/LAMININ-RELATED"/>
    <property type="match status" value="1"/>
</dbReference>
<evidence type="ECO:0000313" key="5">
    <source>
        <dbReference type="Proteomes" id="UP000314294"/>
    </source>
</evidence>
<evidence type="ECO:0000256" key="1">
    <source>
        <dbReference type="ARBA" id="ARBA00023157"/>
    </source>
</evidence>
<dbReference type="Proteomes" id="UP000314294">
    <property type="component" value="Unassembled WGS sequence"/>
</dbReference>
<keyword evidence="5" id="KW-1185">Reference proteome</keyword>
<name>A0A4Z2EC46_9TELE</name>
<dbReference type="PROSITE" id="PS51117">
    <property type="entry name" value="LAMININ_NTER"/>
    <property type="match status" value="1"/>
</dbReference>
<evidence type="ECO:0000256" key="2">
    <source>
        <dbReference type="ARBA" id="ARBA00023292"/>
    </source>
</evidence>
<feature type="domain" description="Laminin N-terminal" evidence="3">
    <location>
        <begin position="1"/>
        <end position="96"/>
    </location>
</feature>
<dbReference type="InterPro" id="IPR050440">
    <property type="entry name" value="Laminin/Netrin_ECM"/>
</dbReference>
<dbReference type="GO" id="GO:0005604">
    <property type="term" value="C:basement membrane"/>
    <property type="evidence" value="ECO:0007669"/>
    <property type="project" value="TreeGrafter"/>
</dbReference>
<keyword evidence="1" id="KW-1015">Disulfide bond</keyword>
<dbReference type="GO" id="GO:0007411">
    <property type="term" value="P:axon guidance"/>
    <property type="evidence" value="ECO:0007669"/>
    <property type="project" value="TreeGrafter"/>
</dbReference>